<evidence type="ECO:0000313" key="2">
    <source>
        <dbReference type="Proteomes" id="UP000000600"/>
    </source>
</evidence>
<reference evidence="1 2" key="1">
    <citation type="journal article" date="2006" name="Nature">
        <title>Global trends of whole-genome duplications revealed by the ciliate Paramecium tetraurelia.</title>
        <authorList>
            <consortium name="Genoscope"/>
            <person name="Aury J.-M."/>
            <person name="Jaillon O."/>
            <person name="Duret L."/>
            <person name="Noel B."/>
            <person name="Jubin C."/>
            <person name="Porcel B.M."/>
            <person name="Segurens B."/>
            <person name="Daubin V."/>
            <person name="Anthouard V."/>
            <person name="Aiach N."/>
            <person name="Arnaiz O."/>
            <person name="Billaut A."/>
            <person name="Beisson J."/>
            <person name="Blanc I."/>
            <person name="Bouhouche K."/>
            <person name="Camara F."/>
            <person name="Duharcourt S."/>
            <person name="Guigo R."/>
            <person name="Gogendeau D."/>
            <person name="Katinka M."/>
            <person name="Keller A.-M."/>
            <person name="Kissmehl R."/>
            <person name="Klotz C."/>
            <person name="Koll F."/>
            <person name="Le Moue A."/>
            <person name="Lepere C."/>
            <person name="Malinsky S."/>
            <person name="Nowacki M."/>
            <person name="Nowak J.K."/>
            <person name="Plattner H."/>
            <person name="Poulain J."/>
            <person name="Ruiz F."/>
            <person name="Serrano V."/>
            <person name="Zagulski M."/>
            <person name="Dessen P."/>
            <person name="Betermier M."/>
            <person name="Weissenbach J."/>
            <person name="Scarpelli C."/>
            <person name="Schachter V."/>
            <person name="Sperling L."/>
            <person name="Meyer E."/>
            <person name="Cohen J."/>
            <person name="Wincker P."/>
        </authorList>
    </citation>
    <scope>NUCLEOTIDE SEQUENCE [LARGE SCALE GENOMIC DNA]</scope>
    <source>
        <strain evidence="1 2">Stock d4-2</strain>
    </source>
</reference>
<dbReference type="HOGENOM" id="CLU_864519_0_0_1"/>
<proteinExistence type="predicted"/>
<dbReference type="OrthoDB" id="301264at2759"/>
<dbReference type="KEGG" id="ptm:GSPATT00036012001"/>
<sequence length="322" mass="37968">MNSDQFNPQSYELQKLYQIRETLHQQQRLQQLNALLQQQRMQMMNSPTQQQPSGIVKQIEQTFETNINNSSKLTSSKNAFLFAQRLKNKDSIQELTKMIRICPLNNEQTQELTSLITEKLLLKQQKVDYAQQHNLIILHLQITNKLSIDVLQFYVFLFVRFPNLLTIVGIIESWLSNSDNAVAYLEEVCSHFIKEISGTLVQFVCNKDNKSNYKGRLEMLRLLIKYIGNEELLSAFIMLDVTEMLENCIEQQFYKDTFKVIVTFFENPNFNHYKSIEKAIKKLYDKLTPEYKLQLDSLIKEYKRTCDKNKEKALQNQKPDEI</sequence>
<keyword evidence="2" id="KW-1185">Reference proteome</keyword>
<dbReference type="AlphaFoldDB" id="A0C7W4"/>
<dbReference type="OMA" id="EEVCSHF"/>
<organism evidence="1 2">
    <name type="scientific">Paramecium tetraurelia</name>
    <dbReference type="NCBI Taxonomy" id="5888"/>
    <lineage>
        <taxon>Eukaryota</taxon>
        <taxon>Sar</taxon>
        <taxon>Alveolata</taxon>
        <taxon>Ciliophora</taxon>
        <taxon>Intramacronucleata</taxon>
        <taxon>Oligohymenophorea</taxon>
        <taxon>Peniculida</taxon>
        <taxon>Parameciidae</taxon>
        <taxon>Paramecium</taxon>
    </lineage>
</organism>
<dbReference type="InParanoid" id="A0C7W4"/>
<name>A0C7W4_PARTE</name>
<accession>A0C7W4</accession>
<dbReference type="Proteomes" id="UP000000600">
    <property type="component" value="Unassembled WGS sequence"/>
</dbReference>
<dbReference type="GeneID" id="5020063"/>
<evidence type="ECO:0008006" key="3">
    <source>
        <dbReference type="Google" id="ProtNLM"/>
    </source>
</evidence>
<dbReference type="EMBL" id="CT868048">
    <property type="protein sequence ID" value="CAK66881.1"/>
    <property type="molecule type" value="Genomic_DNA"/>
</dbReference>
<gene>
    <name evidence="1" type="ORF">GSPATT00036012001</name>
</gene>
<evidence type="ECO:0000313" key="1">
    <source>
        <dbReference type="EMBL" id="CAK66881.1"/>
    </source>
</evidence>
<dbReference type="RefSeq" id="XP_001434278.1">
    <property type="nucleotide sequence ID" value="XM_001434241.2"/>
</dbReference>
<protein>
    <recommendedName>
        <fullName evidence="3">MIF4G domain-containing protein</fullName>
    </recommendedName>
</protein>